<dbReference type="CDD" id="cd06224">
    <property type="entry name" value="REM"/>
    <property type="match status" value="1"/>
</dbReference>
<evidence type="ECO:0000256" key="1">
    <source>
        <dbReference type="PROSITE-ProRule" id="PRU00135"/>
    </source>
</evidence>
<dbReference type="Proteomes" id="UP000515126">
    <property type="component" value="Chromosome 5"/>
</dbReference>
<dbReference type="SUPFAM" id="SSF48366">
    <property type="entry name" value="Ras GEF"/>
    <property type="match status" value="1"/>
</dbReference>
<dbReference type="AlphaFoldDB" id="A0A6P7QXQ0"/>
<dbReference type="PANTHER" id="PTHR46793">
    <property type="entry name" value="1700018F24RIK PROTEIN-RELATED-RELATED"/>
    <property type="match status" value="1"/>
</dbReference>
<evidence type="ECO:0000259" key="2">
    <source>
        <dbReference type="PROSITE" id="PS50212"/>
    </source>
</evidence>
<dbReference type="Gene3D" id="1.20.870.10">
    <property type="entry name" value="Son of sevenless (SoS) protein Chain: S domain 1"/>
    <property type="match status" value="1"/>
</dbReference>
<keyword evidence="3" id="KW-1185">Reference proteome</keyword>
<evidence type="ECO:0000313" key="4">
    <source>
        <dbReference type="RefSeq" id="XP_029333728.1"/>
    </source>
</evidence>
<dbReference type="InterPro" id="IPR023578">
    <property type="entry name" value="Ras_GEF_dom_sf"/>
</dbReference>
<protein>
    <submittedName>
        <fullName evidence="4">Uncharacterized protein LOC110295054 isoform X2</fullName>
    </submittedName>
</protein>
<sequence length="316" mass="36118">MFCCFQGSRGSGNKRAKSGFLVRFWRRLIRPLTHFRHASHSEPKVCSQNEQEPDCMPRRPRFNYNSIEYIVQMIYYIPAAVQHNDHVCIRIFLAMYTSYASTWQVLDLLMTTYASFRPDCVEDQQTKSDIFSFLFYWFKKFPKDFCESPDLDIVRLFIDYVRRNVPSIDKDTQARELLSVLEEQEAIALNPEEDCATAPEPPEQDASRRQVTLALRPASMAEPQGDEQPREDTELVKRAVLDSFEPKATIELHPTLDQALPTSPDIHSPVDVAADVTADEAADVAADVSPARQLFVSYTVQLGTPDFVFPLPEVDI</sequence>
<dbReference type="GO" id="GO:0005085">
    <property type="term" value="F:guanyl-nucleotide exchange factor activity"/>
    <property type="evidence" value="ECO:0007669"/>
    <property type="project" value="UniProtKB-KW"/>
</dbReference>
<dbReference type="Pfam" id="PF00618">
    <property type="entry name" value="RasGEF_N"/>
    <property type="match status" value="1"/>
</dbReference>
<keyword evidence="1" id="KW-0344">Guanine-nucleotide releasing factor</keyword>
<reference evidence="4" key="1">
    <citation type="submission" date="2025-08" db="UniProtKB">
        <authorList>
            <consortium name="RefSeq"/>
        </authorList>
    </citation>
    <scope>IDENTIFICATION</scope>
</reference>
<proteinExistence type="predicted"/>
<dbReference type="GeneID" id="110295054"/>
<organism evidence="3 4">
    <name type="scientific">Mus caroli</name>
    <name type="common">Ryukyu mouse</name>
    <name type="synonym">Ricefield mouse</name>
    <dbReference type="NCBI Taxonomy" id="10089"/>
    <lineage>
        <taxon>Eukaryota</taxon>
        <taxon>Metazoa</taxon>
        <taxon>Chordata</taxon>
        <taxon>Craniata</taxon>
        <taxon>Vertebrata</taxon>
        <taxon>Euteleostomi</taxon>
        <taxon>Mammalia</taxon>
        <taxon>Eutheria</taxon>
        <taxon>Euarchontoglires</taxon>
        <taxon>Glires</taxon>
        <taxon>Rodentia</taxon>
        <taxon>Myomorpha</taxon>
        <taxon>Muroidea</taxon>
        <taxon>Muridae</taxon>
        <taxon>Murinae</taxon>
        <taxon>Mus</taxon>
        <taxon>Mus</taxon>
    </lineage>
</organism>
<name>A0A6P7QXQ0_MUSCR</name>
<accession>A0A6P7QXQ0</accession>
<feature type="domain" description="N-terminal Ras-GEF" evidence="2">
    <location>
        <begin position="58"/>
        <end position="182"/>
    </location>
</feature>
<evidence type="ECO:0000313" key="3">
    <source>
        <dbReference type="Proteomes" id="UP000515126"/>
    </source>
</evidence>
<dbReference type="PANTHER" id="PTHR46793:SF1">
    <property type="entry name" value="1700018F24RIK PROTEIN-RELATED"/>
    <property type="match status" value="1"/>
</dbReference>
<dbReference type="RefSeq" id="XP_029333728.1">
    <property type="nucleotide sequence ID" value="XM_029477868.1"/>
</dbReference>
<dbReference type="PROSITE" id="PS50212">
    <property type="entry name" value="RASGEF_NTER"/>
    <property type="match status" value="1"/>
</dbReference>
<dbReference type="InterPro" id="IPR000651">
    <property type="entry name" value="Ras-like_Gua-exchang_fac_N"/>
</dbReference>
<gene>
    <name evidence="4" type="primary">LOC110295054</name>
</gene>